<accession>E7RRM5</accession>
<feature type="transmembrane region" description="Helical" evidence="1">
    <location>
        <begin position="212"/>
        <end position="230"/>
    </location>
</feature>
<evidence type="ECO:0000313" key="3">
    <source>
        <dbReference type="Proteomes" id="UP000005580"/>
    </source>
</evidence>
<dbReference type="HOGENOM" id="CLU_711445_0_0_10"/>
<feature type="transmembrane region" description="Helical" evidence="1">
    <location>
        <begin position="294"/>
        <end position="313"/>
    </location>
</feature>
<feature type="transmembrane region" description="Helical" evidence="1">
    <location>
        <begin position="242"/>
        <end position="263"/>
    </location>
</feature>
<dbReference type="STRING" id="28134.SAMN05444288_1463"/>
<reference evidence="2" key="1">
    <citation type="submission" date="2011-01" db="EMBL/GenBank/DDBJ databases">
        <authorList>
            <person name="Muzny D."/>
            <person name="Qin X."/>
            <person name="Buhay C."/>
            <person name="Dugan-Rocha S."/>
            <person name="Ding Y."/>
            <person name="Chen G."/>
            <person name="Hawes A."/>
            <person name="Holder M."/>
            <person name="Jhangiani S."/>
            <person name="Johnson A."/>
            <person name="Khan Z."/>
            <person name="Li Z."/>
            <person name="Liu W."/>
            <person name="Liu X."/>
            <person name="Perez L."/>
            <person name="Shen H."/>
            <person name="Wang Q."/>
            <person name="Watt J."/>
            <person name="Xi L."/>
            <person name="Xin Y."/>
            <person name="Zhou J."/>
            <person name="Deng J."/>
            <person name="Jiang H."/>
            <person name="Liu Y."/>
            <person name="Qu J."/>
            <person name="Song X.-Z."/>
            <person name="Zhang L."/>
            <person name="Villasana D."/>
            <person name="Johnson A."/>
            <person name="Liu J."/>
            <person name="Liyanage D."/>
            <person name="Lorensuhewa L."/>
            <person name="Robinson T."/>
            <person name="Song A."/>
            <person name="Song B.-B."/>
            <person name="Dinh H."/>
            <person name="Thornton R."/>
            <person name="Coyle M."/>
            <person name="Francisco L."/>
            <person name="Jackson L."/>
            <person name="Javaid M."/>
            <person name="Korchina V."/>
            <person name="Kovar C."/>
            <person name="Mata R."/>
            <person name="Mathew T."/>
            <person name="Ngo R."/>
            <person name="Nguyen L."/>
            <person name="Nguyen N."/>
            <person name="Okwuonu G."/>
            <person name="Ongeri F."/>
            <person name="Pham C."/>
            <person name="Simmons D."/>
            <person name="Wilczek-Boney K."/>
            <person name="Hale W."/>
            <person name="Jakkamsetti A."/>
            <person name="Pham P."/>
            <person name="Ruth R."/>
            <person name="San Lucas F."/>
            <person name="Warren J."/>
            <person name="Zhang J."/>
            <person name="Zhao Z."/>
            <person name="Zhou C."/>
            <person name="Zhu D."/>
            <person name="Lee S."/>
            <person name="Bess C."/>
            <person name="Blankenburg K."/>
            <person name="Forbes L."/>
            <person name="Fu Q."/>
            <person name="Gubbala S."/>
            <person name="Hirani K."/>
            <person name="Jayaseelan J.C."/>
            <person name="Lara F."/>
            <person name="Munidasa M."/>
            <person name="Palculict T."/>
            <person name="Patil S."/>
            <person name="Pu L.-L."/>
            <person name="Saada N."/>
            <person name="Tang L."/>
            <person name="Weissenberger G."/>
            <person name="Zhu Y."/>
            <person name="Hemphill L."/>
            <person name="Shang Y."/>
            <person name="Youmans B."/>
            <person name="Ayvaz T."/>
            <person name="Ross M."/>
            <person name="Santibanez J."/>
            <person name="Aqrawi P."/>
            <person name="Gross S."/>
            <person name="Joshi V."/>
            <person name="Fowler G."/>
            <person name="Nazareth L."/>
            <person name="Reid J."/>
            <person name="Worley K."/>
            <person name="Petrosino J."/>
            <person name="Highlander S."/>
            <person name="Gibbs R."/>
        </authorList>
    </citation>
    <scope>NUCLEOTIDE SEQUENCE [LARGE SCALE GENOMIC DNA]</scope>
    <source>
        <strain evidence="2">ATCC 33269</strain>
    </source>
</reference>
<evidence type="ECO:0000256" key="1">
    <source>
        <dbReference type="SAM" id="Phobius"/>
    </source>
</evidence>
<dbReference type="EMBL" id="AEPE02000005">
    <property type="protein sequence ID" value="EFZ36913.1"/>
    <property type="molecule type" value="Genomic_DNA"/>
</dbReference>
<gene>
    <name evidence="2" type="ORF">HMPREF0663_11826</name>
</gene>
<name>E7RRM5_9BACT</name>
<dbReference type="AlphaFoldDB" id="E7RRM5"/>
<comment type="caution">
    <text evidence="2">The sequence shown here is derived from an EMBL/GenBank/DDBJ whole genome shotgun (WGS) entry which is preliminary data.</text>
</comment>
<feature type="transmembrane region" description="Helical" evidence="1">
    <location>
        <begin position="269"/>
        <end position="285"/>
    </location>
</feature>
<sequence>MVFLCIFVGGADMLGGYDRYIYGELFDEVADVTLSGEGNYLSSYIFRQYPTEIGFDWLNVLISFITGNRYLFIFILTAIIYTLLFIALERYTNNYFFALLLFMGLIFFFTFTYLRQLLGVGVAWLSIKYVYERKLWKFLTIMLAAVLLHNSAIILVPIYFVPIRKFTPKSIMIIMGGCLIVGASGIPSTLFDLYGSVSEMQKRASAYAYEDIGFKIEYIIESLFFLYIILSNYKLIPRNSKNIVLLNMALMYCAILMIFFKSLNGGRLGWYYLIGLIATLSYISTSRKKMTKSALALTAFSTLLFIRILLYSWGPLGTLYPYKTFFTNGVRDGDWVHDTWEYDNNYDNDKFYRK</sequence>
<keyword evidence="1 2" id="KW-0812">Transmembrane</keyword>
<dbReference type="Proteomes" id="UP000005580">
    <property type="component" value="Unassembled WGS sequence"/>
</dbReference>
<feature type="transmembrane region" description="Helical" evidence="1">
    <location>
        <begin position="135"/>
        <end position="160"/>
    </location>
</feature>
<protein>
    <submittedName>
        <fullName evidence="2">Transmembrane protein EpsG family protein</fullName>
    </submittedName>
</protein>
<dbReference type="eggNOG" id="ENOG5033A5I">
    <property type="taxonomic scope" value="Bacteria"/>
</dbReference>
<evidence type="ECO:0000313" key="2">
    <source>
        <dbReference type="EMBL" id="EFZ36913.1"/>
    </source>
</evidence>
<keyword evidence="1" id="KW-1133">Transmembrane helix</keyword>
<feature type="transmembrane region" description="Helical" evidence="1">
    <location>
        <begin position="172"/>
        <end position="192"/>
    </location>
</feature>
<dbReference type="InterPro" id="IPR049458">
    <property type="entry name" value="EpsG-like"/>
</dbReference>
<organism evidence="2 3">
    <name type="scientific">Hoylesella oralis ATCC 33269</name>
    <dbReference type="NCBI Taxonomy" id="873533"/>
    <lineage>
        <taxon>Bacteria</taxon>
        <taxon>Pseudomonadati</taxon>
        <taxon>Bacteroidota</taxon>
        <taxon>Bacteroidia</taxon>
        <taxon>Bacteroidales</taxon>
        <taxon>Prevotellaceae</taxon>
        <taxon>Hoylesella</taxon>
    </lineage>
</organism>
<proteinExistence type="predicted"/>
<keyword evidence="3" id="KW-1185">Reference proteome</keyword>
<feature type="transmembrane region" description="Helical" evidence="1">
    <location>
        <begin position="95"/>
        <end position="115"/>
    </location>
</feature>
<feature type="transmembrane region" description="Helical" evidence="1">
    <location>
        <begin position="70"/>
        <end position="88"/>
    </location>
</feature>
<dbReference type="Pfam" id="PF14897">
    <property type="entry name" value="EpsG"/>
    <property type="match status" value="1"/>
</dbReference>
<keyword evidence="1" id="KW-0472">Membrane</keyword>